<comment type="subcellular location">
    <subcellularLocation>
        <location evidence="2">Membrane</location>
        <topology evidence="2">Peripheral membrane protein</topology>
    </subcellularLocation>
</comment>
<keyword evidence="7" id="KW-0472">Membrane</keyword>
<dbReference type="PANTHER" id="PTHR11693">
    <property type="entry name" value="ATP SYNTHASE GAMMA CHAIN"/>
    <property type="match status" value="1"/>
</dbReference>
<comment type="similarity">
    <text evidence="3">Belongs to the ATPase gamma chain family.</text>
</comment>
<name>A0ABQ7XDP1_BRANA</name>
<dbReference type="InterPro" id="IPR035968">
    <property type="entry name" value="ATP_synth_F1_ATPase_gsu"/>
</dbReference>
<evidence type="ECO:0000313" key="13">
    <source>
        <dbReference type="Proteomes" id="UP000824890"/>
    </source>
</evidence>
<comment type="function">
    <text evidence="1">Produces ATP from ADP in the presence of a proton gradient across the membrane. The gamma chain is believed to be important in regulating ATPase activity and the flow of protons through the CF(0) complex.</text>
</comment>
<evidence type="ECO:0000256" key="6">
    <source>
        <dbReference type="ARBA" id="ARBA00023065"/>
    </source>
</evidence>
<evidence type="ECO:0000256" key="8">
    <source>
        <dbReference type="ARBA" id="ARBA00023196"/>
    </source>
</evidence>
<dbReference type="Proteomes" id="UP000824890">
    <property type="component" value="Unassembled WGS sequence"/>
</dbReference>
<keyword evidence="5" id="KW-0375">Hydrogen ion transport</keyword>
<gene>
    <name evidence="12" type="ORF">HID58_092635</name>
</gene>
<dbReference type="EMBL" id="JAGKQM010000602">
    <property type="protein sequence ID" value="KAH0854063.1"/>
    <property type="molecule type" value="Genomic_DNA"/>
</dbReference>
<evidence type="ECO:0000256" key="3">
    <source>
        <dbReference type="ARBA" id="ARBA00007681"/>
    </source>
</evidence>
<evidence type="ECO:0000256" key="9">
    <source>
        <dbReference type="ARBA" id="ARBA00023310"/>
    </source>
</evidence>
<evidence type="ECO:0000256" key="2">
    <source>
        <dbReference type="ARBA" id="ARBA00004170"/>
    </source>
</evidence>
<dbReference type="Gene3D" id="1.10.287.80">
    <property type="entry name" value="ATP synthase, gamma subunit, helix hairpin domain"/>
    <property type="match status" value="1"/>
</dbReference>
<keyword evidence="9" id="KW-0066">ATP synthesis</keyword>
<reference evidence="12 13" key="1">
    <citation type="submission" date="2021-05" db="EMBL/GenBank/DDBJ databases">
        <title>Genome Assembly of Synthetic Allotetraploid Brassica napus Reveals Homoeologous Exchanges between Subgenomes.</title>
        <authorList>
            <person name="Davis J.T."/>
        </authorList>
    </citation>
    <scope>NUCLEOTIDE SEQUENCE [LARGE SCALE GENOMIC DNA]</scope>
    <source>
        <strain evidence="13">cv. Da-Ae</strain>
        <tissue evidence="12">Seedling</tissue>
    </source>
</reference>
<keyword evidence="13" id="KW-1185">Reference proteome</keyword>
<evidence type="ECO:0000256" key="10">
    <source>
        <dbReference type="ARBA" id="ARBA00031066"/>
    </source>
</evidence>
<sequence>MKGECVDAMEDEMFRLTSKDGNLAVEWTMQLEQDPVQILDAVMPLMSATCSATDNALERKRNMTVTVAYKRERQARMTGELMESVAGYDGVS</sequence>
<accession>A0ABQ7XDP1</accession>
<evidence type="ECO:0000256" key="11">
    <source>
        <dbReference type="ARBA" id="ARBA00038805"/>
    </source>
</evidence>
<keyword evidence="4" id="KW-0813">Transport</keyword>
<evidence type="ECO:0000313" key="12">
    <source>
        <dbReference type="EMBL" id="KAH0854063.1"/>
    </source>
</evidence>
<dbReference type="InterPro" id="IPR000131">
    <property type="entry name" value="ATP_synth_F1_gsu"/>
</dbReference>
<dbReference type="SUPFAM" id="SSF52943">
    <property type="entry name" value="ATP synthase (F1-ATPase), gamma subunit"/>
    <property type="match status" value="1"/>
</dbReference>
<comment type="caution">
    <text evidence="12">The sequence shown here is derived from an EMBL/GenBank/DDBJ whole genome shotgun (WGS) entry which is preliminary data.</text>
</comment>
<keyword evidence="6" id="KW-0406">Ion transport</keyword>
<organism evidence="12 13">
    <name type="scientific">Brassica napus</name>
    <name type="common">Rape</name>
    <dbReference type="NCBI Taxonomy" id="3708"/>
    <lineage>
        <taxon>Eukaryota</taxon>
        <taxon>Viridiplantae</taxon>
        <taxon>Streptophyta</taxon>
        <taxon>Embryophyta</taxon>
        <taxon>Tracheophyta</taxon>
        <taxon>Spermatophyta</taxon>
        <taxon>Magnoliopsida</taxon>
        <taxon>eudicotyledons</taxon>
        <taxon>Gunneridae</taxon>
        <taxon>Pentapetalae</taxon>
        <taxon>rosids</taxon>
        <taxon>malvids</taxon>
        <taxon>Brassicales</taxon>
        <taxon>Brassicaceae</taxon>
        <taxon>Brassiceae</taxon>
        <taxon>Brassica</taxon>
    </lineage>
</organism>
<comment type="subunit">
    <text evidence="11">F-type ATPases have 2 components, CF(1) - the catalytic core - and CF(0) - the membrane proton channel. CF(1) has five subunits: alpha(3), beta(3), gamma(1), delta(1), epsilon(1). CF(0) has four main subunits: a, b, b' and c.</text>
</comment>
<proteinExistence type="inferred from homology"/>
<evidence type="ECO:0000256" key="1">
    <source>
        <dbReference type="ARBA" id="ARBA00003456"/>
    </source>
</evidence>
<keyword evidence="8" id="KW-0139">CF(1)</keyword>
<evidence type="ECO:0000256" key="7">
    <source>
        <dbReference type="ARBA" id="ARBA00023136"/>
    </source>
</evidence>
<evidence type="ECO:0000256" key="4">
    <source>
        <dbReference type="ARBA" id="ARBA00022448"/>
    </source>
</evidence>
<dbReference type="PANTHER" id="PTHR11693:SF41">
    <property type="entry name" value="ATP SYNTHASE GAMMA CHAIN, CHLOROPLASTIC"/>
    <property type="match status" value="1"/>
</dbReference>
<protein>
    <recommendedName>
        <fullName evidence="10">F-ATPase gamma subunit</fullName>
    </recommendedName>
</protein>
<evidence type="ECO:0000256" key="5">
    <source>
        <dbReference type="ARBA" id="ARBA00022781"/>
    </source>
</evidence>